<dbReference type="EC" id="2.4.1.-" evidence="4"/>
<proteinExistence type="predicted"/>
<dbReference type="Gene3D" id="3.90.550.10">
    <property type="entry name" value="Spore Coat Polysaccharide Biosynthesis Protein SpsA, Chain A"/>
    <property type="match status" value="1"/>
</dbReference>
<sequence length="943" mass="101782">MNAMQDSDLRLQRPNVCLVTEELPGVGGCGGIGAAFYELALLLAAQGAVVDLLFCPLAPLAQADSERLRARLRERSIKLDVLEVGRHVEGAESPERRAYAVFRHLEAARAYDFVHFHDYKGLGFFCVNAKRQGLAFADTALVVQLHGPTRWTIEANQTFFVHEDQLKIDHLERESIRGADHAVSPSAYLLEWLDAHGFELPPGRSRVIKNVCSQIVRELRDGRDAAAAERGPVTDLVMFARHEDRKGFAVFCDALDRLDGFLAKRNIAVTFLGKFGLVDAQPSGAYLADRSRGWRVECKLRTGLDRSGAADYLTGLDSPLVVVPSPAENSPYTVLEAAALGMPLVSSVEGGGPELLEPGYPGTCPMQAQALADKIRWAVENALPPPRPAQSLEEIERAWLDFHRQCAPARTQPEPAAPATPLPKVAFAITHYERPGKLVDALISAARQTYPNLEVIVVDDGSASESARQALAQLEPFIERIGGRLIRRENGYLGAARNTALAATDAPYICFLDDDDYALPELVQTLVTAALATGAEVVNCLNVFMPEANRAETVAQGGGRHAKVCYVPIGGPQSVAAMENCLGAATALIRTDALRAVGGYTELRGVGHEDYELFLRLLQAGMRLEIVPRPLYLYEVGRPSMLSRTSMVRNFRRCFDACRLPADGAASHDLLSLALGKKVAIDAHNRLWWQYSLLPTAALRHQTMAQGLSREDMLALLIKLALAEGNQRMALAFAEDLRSASAPPDASSGDEDLIALHAAPAAVPAAKARLYDPRLADVRLEAELGRGEIALDKLIALAQAAASVPPEFCAVALAVLRRCEPQRQQARCRALSVALAGKRMPRSEAAEGRVLLAALEYLSATTVPAALLGEIVAAEEEAYLSLHADVARAVESGSLARGVEHYAAFGLREGRAGFVALGRLASILQANGIDLEVADLIDAARAA</sequence>
<keyword evidence="4" id="KW-0808">Transferase</keyword>
<dbReference type="Proteomes" id="UP000061569">
    <property type="component" value="Chromosome"/>
</dbReference>
<dbReference type="SUPFAM" id="SSF53756">
    <property type="entry name" value="UDP-Glycosyltransferase/glycogen phosphorylase"/>
    <property type="match status" value="1"/>
</dbReference>
<dbReference type="GO" id="GO:0016757">
    <property type="term" value="F:glycosyltransferase activity"/>
    <property type="evidence" value="ECO:0007669"/>
    <property type="project" value="UniProtKB-KW"/>
</dbReference>
<dbReference type="InterPro" id="IPR028098">
    <property type="entry name" value="Glyco_trans_4-like_N"/>
</dbReference>
<dbReference type="InterPro" id="IPR050834">
    <property type="entry name" value="Glycosyltransf_2"/>
</dbReference>
<dbReference type="Pfam" id="PF00535">
    <property type="entry name" value="Glycos_transf_2"/>
    <property type="match status" value="1"/>
</dbReference>
<protein>
    <submittedName>
        <fullName evidence="4">Glycosyl transferase</fullName>
        <ecNumber evidence="4">2.4.1.-</ecNumber>
    </submittedName>
</protein>
<evidence type="ECO:0000259" key="1">
    <source>
        <dbReference type="Pfam" id="PF00534"/>
    </source>
</evidence>
<dbReference type="AlphaFoldDB" id="A0A0S2DL24"/>
<feature type="domain" description="Glycosyl transferase family 1" evidence="1">
    <location>
        <begin position="236"/>
        <end position="382"/>
    </location>
</feature>
<feature type="domain" description="Glycosyltransferase subfamily 4-like N-terminal" evidence="3">
    <location>
        <begin position="30"/>
        <end position="210"/>
    </location>
</feature>
<dbReference type="CDD" id="cd00761">
    <property type="entry name" value="Glyco_tranf_GTA_type"/>
    <property type="match status" value="1"/>
</dbReference>
<dbReference type="STRING" id="69.GLE_3876"/>
<reference evidence="4 5" key="1">
    <citation type="submission" date="2015-11" db="EMBL/GenBank/DDBJ databases">
        <title>Genome sequences of Lysobacter enzymogenes strain C3 and Lysobacter antibioticus ATCC 29479.</title>
        <authorList>
            <person name="Kobayashi D.Y."/>
        </authorList>
    </citation>
    <scope>NUCLEOTIDE SEQUENCE [LARGE SCALE GENOMIC DNA]</scope>
    <source>
        <strain evidence="4 5">C3</strain>
    </source>
</reference>
<dbReference type="Pfam" id="PF00534">
    <property type="entry name" value="Glycos_transf_1"/>
    <property type="match status" value="1"/>
</dbReference>
<dbReference type="Pfam" id="PF13579">
    <property type="entry name" value="Glyco_trans_4_4"/>
    <property type="match status" value="1"/>
</dbReference>
<dbReference type="PANTHER" id="PTHR43685">
    <property type="entry name" value="GLYCOSYLTRANSFERASE"/>
    <property type="match status" value="1"/>
</dbReference>
<dbReference type="InterPro" id="IPR001296">
    <property type="entry name" value="Glyco_trans_1"/>
</dbReference>
<keyword evidence="4" id="KW-0328">Glycosyltransferase</keyword>
<feature type="domain" description="Glycosyltransferase 2-like" evidence="2">
    <location>
        <begin position="429"/>
        <end position="540"/>
    </location>
</feature>
<dbReference type="EMBL" id="CP013140">
    <property type="protein sequence ID" value="ALN59219.1"/>
    <property type="molecule type" value="Genomic_DNA"/>
</dbReference>
<dbReference type="PANTHER" id="PTHR43685:SF2">
    <property type="entry name" value="GLYCOSYLTRANSFERASE 2-LIKE DOMAIN-CONTAINING PROTEIN"/>
    <property type="match status" value="1"/>
</dbReference>
<name>A0A0S2DL24_LYSEN</name>
<gene>
    <name evidence="4" type="ORF">GLE_3876</name>
</gene>
<accession>A0A0S2DL24</accession>
<evidence type="ECO:0000313" key="5">
    <source>
        <dbReference type="Proteomes" id="UP000061569"/>
    </source>
</evidence>
<dbReference type="KEGG" id="lez:GLE_3876"/>
<dbReference type="Gene3D" id="3.40.50.2000">
    <property type="entry name" value="Glycogen Phosphorylase B"/>
    <property type="match status" value="2"/>
</dbReference>
<evidence type="ECO:0000259" key="3">
    <source>
        <dbReference type="Pfam" id="PF13579"/>
    </source>
</evidence>
<dbReference type="InterPro" id="IPR029044">
    <property type="entry name" value="Nucleotide-diphossugar_trans"/>
</dbReference>
<dbReference type="SUPFAM" id="SSF53448">
    <property type="entry name" value="Nucleotide-diphospho-sugar transferases"/>
    <property type="match status" value="1"/>
</dbReference>
<dbReference type="PATRIC" id="fig|69.6.peg.3815"/>
<organism evidence="4 5">
    <name type="scientific">Lysobacter enzymogenes</name>
    <dbReference type="NCBI Taxonomy" id="69"/>
    <lineage>
        <taxon>Bacteria</taxon>
        <taxon>Pseudomonadati</taxon>
        <taxon>Pseudomonadota</taxon>
        <taxon>Gammaproteobacteria</taxon>
        <taxon>Lysobacterales</taxon>
        <taxon>Lysobacteraceae</taxon>
        <taxon>Lysobacter</taxon>
    </lineage>
</organism>
<dbReference type="InterPro" id="IPR001173">
    <property type="entry name" value="Glyco_trans_2-like"/>
</dbReference>
<evidence type="ECO:0000313" key="4">
    <source>
        <dbReference type="EMBL" id="ALN59219.1"/>
    </source>
</evidence>
<evidence type="ECO:0000259" key="2">
    <source>
        <dbReference type="Pfam" id="PF00535"/>
    </source>
</evidence>